<dbReference type="AlphaFoldDB" id="A0AAD5QSP8"/>
<gene>
    <name evidence="1" type="ORF">KIN20_015792</name>
</gene>
<dbReference type="EMBL" id="JAHQIW010003201">
    <property type="protein sequence ID" value="KAJ1357611.1"/>
    <property type="molecule type" value="Genomic_DNA"/>
</dbReference>
<sequence length="66" mass="7756">MMQRTVCDTIPLITLSIFPIIKKLLEITQMIKEATIRMLIFVQRRDEGLYLQPEYVVLFNVTKVTV</sequence>
<protein>
    <submittedName>
        <fullName evidence="1">Uncharacterized protein</fullName>
    </submittedName>
</protein>
<accession>A0AAD5QSP8</accession>
<keyword evidence="2" id="KW-1185">Reference proteome</keyword>
<name>A0AAD5QSP8_PARTN</name>
<comment type="caution">
    <text evidence="1">The sequence shown here is derived from an EMBL/GenBank/DDBJ whole genome shotgun (WGS) entry which is preliminary data.</text>
</comment>
<evidence type="ECO:0000313" key="2">
    <source>
        <dbReference type="Proteomes" id="UP001196413"/>
    </source>
</evidence>
<reference evidence="1" key="1">
    <citation type="submission" date="2021-06" db="EMBL/GenBank/DDBJ databases">
        <title>Parelaphostrongylus tenuis whole genome reference sequence.</title>
        <authorList>
            <person name="Garwood T.J."/>
            <person name="Larsen P.A."/>
            <person name="Fountain-Jones N.M."/>
            <person name="Garbe J.R."/>
            <person name="Macchietto M.G."/>
            <person name="Kania S.A."/>
            <person name="Gerhold R.W."/>
            <person name="Richards J.E."/>
            <person name="Wolf T.M."/>
        </authorList>
    </citation>
    <scope>NUCLEOTIDE SEQUENCE</scope>
    <source>
        <strain evidence="1">MNPRO001-30</strain>
        <tissue evidence="1">Meninges</tissue>
    </source>
</reference>
<dbReference type="Proteomes" id="UP001196413">
    <property type="component" value="Unassembled WGS sequence"/>
</dbReference>
<organism evidence="1 2">
    <name type="scientific">Parelaphostrongylus tenuis</name>
    <name type="common">Meningeal worm</name>
    <dbReference type="NCBI Taxonomy" id="148309"/>
    <lineage>
        <taxon>Eukaryota</taxon>
        <taxon>Metazoa</taxon>
        <taxon>Ecdysozoa</taxon>
        <taxon>Nematoda</taxon>
        <taxon>Chromadorea</taxon>
        <taxon>Rhabditida</taxon>
        <taxon>Rhabditina</taxon>
        <taxon>Rhabditomorpha</taxon>
        <taxon>Strongyloidea</taxon>
        <taxon>Metastrongylidae</taxon>
        <taxon>Parelaphostrongylus</taxon>
    </lineage>
</organism>
<evidence type="ECO:0000313" key="1">
    <source>
        <dbReference type="EMBL" id="KAJ1357611.1"/>
    </source>
</evidence>
<proteinExistence type="predicted"/>